<keyword evidence="2" id="KW-1185">Reference proteome</keyword>
<sequence length="337" mass="38662">MNRSFANTNLLSPLDSIRKNKGVDALRVYFYKMGKTKKSEASRLINDSRLHFYSLFLLIQQIKTLDFFPHLNTRNKTALSLCGKILKDERLVLMNAGIPTPPNSSQNQAVLKWMLASGSDDDGLSDDFDEILDAAASLLVVQYKDKTILPLIANMIFKRNKQGAYCHELIWCFCQSRDPNSLKLISQYLDSGDKKDAELSRKILHYPNPQSNNPSTENYSNQAYQGWLKDNFDYLYFTSESFQQSSEPEICCVDLGAKYLGKKIAPHNRQMLAPLNKNEQEHLDEFHQLDYDEQVNLCNFAHKVHKQNRSLQNKWSSYPVSKQVHLAQSGLGGIRWL</sequence>
<dbReference type="STRING" id="474960.SAMN05216180_0386"/>
<name>A0A1H7Z1P3_9FIRM</name>
<reference evidence="1 2" key="1">
    <citation type="submission" date="2016-10" db="EMBL/GenBank/DDBJ databases">
        <authorList>
            <person name="de Groot N.N."/>
        </authorList>
    </citation>
    <scope>NUCLEOTIDE SEQUENCE [LARGE SCALE GENOMIC DNA]</scope>
    <source>
        <strain evidence="1 2">CGMCC 1.5070</strain>
    </source>
</reference>
<dbReference type="AlphaFoldDB" id="A0A1H7Z1P3"/>
<protein>
    <submittedName>
        <fullName evidence="1">Uncharacterized protein</fullName>
    </submittedName>
</protein>
<gene>
    <name evidence="1" type="ORF">SAMN05216180_0386</name>
</gene>
<dbReference type="Proteomes" id="UP000199158">
    <property type="component" value="Unassembled WGS sequence"/>
</dbReference>
<evidence type="ECO:0000313" key="1">
    <source>
        <dbReference type="EMBL" id="SEM52246.1"/>
    </source>
</evidence>
<accession>A0A1H7Z1P3</accession>
<evidence type="ECO:0000313" key="2">
    <source>
        <dbReference type="Proteomes" id="UP000199158"/>
    </source>
</evidence>
<proteinExistence type="predicted"/>
<organism evidence="1 2">
    <name type="scientific">Hydrogenoanaerobacterium saccharovorans</name>
    <dbReference type="NCBI Taxonomy" id="474960"/>
    <lineage>
        <taxon>Bacteria</taxon>
        <taxon>Bacillati</taxon>
        <taxon>Bacillota</taxon>
        <taxon>Clostridia</taxon>
        <taxon>Eubacteriales</taxon>
        <taxon>Oscillospiraceae</taxon>
        <taxon>Hydrogenoanaerobacterium</taxon>
    </lineage>
</organism>
<dbReference type="EMBL" id="FOCG01000001">
    <property type="protein sequence ID" value="SEM52246.1"/>
    <property type="molecule type" value="Genomic_DNA"/>
</dbReference>